<protein>
    <submittedName>
        <fullName evidence="1">Uncharacterized protein</fullName>
    </submittedName>
</protein>
<keyword evidence="2" id="KW-1185">Reference proteome</keyword>
<dbReference type="EMBL" id="JANAWD010000085">
    <property type="protein sequence ID" value="KAJ3487693.1"/>
    <property type="molecule type" value="Genomic_DNA"/>
</dbReference>
<accession>A0AAD5YL37</accession>
<evidence type="ECO:0000313" key="2">
    <source>
        <dbReference type="Proteomes" id="UP001212997"/>
    </source>
</evidence>
<sequence length="487" mass="55717">MNIQRQWSMSSASHQDAMRDAVDRLQSDSELTDFQSPGFGGLCQELSDMVIDCLCDDRPALKACALTCHAWLPRTRHHIYRRITVKYDPDDDFEPTSPEPEYDLPPDEVGVYVEELRIFALPPPWEYDSYNVPLDSNAEGLRNGCRKLWSSLTYYTNLTRLNLIAFDWRYSPQEEAKFRTLVQNVTHLDLAQSNFRSLEHFLSLLATFPKMTSLSLTRVDWPEIEKPIDAPLRLGSPDDTQPRLVFPTTHTRPSLRKMRSFSFVGDGCTPYVVSAIAEWLQNNNDQLREDMEFAWSCICCTGLIHLPRVLSALGGALTHVELHIAGRTQFMEATQGMRHPIYNLEAVLTPNSVLAQGVSFLRENSSLRSILFFVSCSPPRDGEIYMDDPLGPLLSEVSSTEVRTIEFACCYQPNLPWTTNSATFTPKRIDEIISRSTYTNVSRLIFSFSYKFEDHQEQIIPLVERCLPQAVARGILRLEFGWTFKYL</sequence>
<dbReference type="Proteomes" id="UP001212997">
    <property type="component" value="Unassembled WGS sequence"/>
</dbReference>
<name>A0AAD5YL37_9APHY</name>
<gene>
    <name evidence="1" type="ORF">NLI96_g3356</name>
</gene>
<comment type="caution">
    <text evidence="1">The sequence shown here is derived from an EMBL/GenBank/DDBJ whole genome shotgun (WGS) entry which is preliminary data.</text>
</comment>
<organism evidence="1 2">
    <name type="scientific">Meripilus lineatus</name>
    <dbReference type="NCBI Taxonomy" id="2056292"/>
    <lineage>
        <taxon>Eukaryota</taxon>
        <taxon>Fungi</taxon>
        <taxon>Dikarya</taxon>
        <taxon>Basidiomycota</taxon>
        <taxon>Agaricomycotina</taxon>
        <taxon>Agaricomycetes</taxon>
        <taxon>Polyporales</taxon>
        <taxon>Meripilaceae</taxon>
        <taxon>Meripilus</taxon>
    </lineage>
</organism>
<evidence type="ECO:0000313" key="1">
    <source>
        <dbReference type="EMBL" id="KAJ3487693.1"/>
    </source>
</evidence>
<proteinExistence type="predicted"/>
<dbReference type="AlphaFoldDB" id="A0AAD5YL37"/>
<reference evidence="1" key="1">
    <citation type="submission" date="2022-07" db="EMBL/GenBank/DDBJ databases">
        <title>Genome Sequence of Physisporinus lineatus.</title>
        <authorList>
            <person name="Buettner E."/>
        </authorList>
    </citation>
    <scope>NUCLEOTIDE SEQUENCE</scope>
    <source>
        <strain evidence="1">VT162</strain>
    </source>
</reference>
<dbReference type="SUPFAM" id="SSF52047">
    <property type="entry name" value="RNI-like"/>
    <property type="match status" value="1"/>
</dbReference>